<evidence type="ECO:0008006" key="4">
    <source>
        <dbReference type="Google" id="ProtNLM"/>
    </source>
</evidence>
<dbReference type="HOGENOM" id="CLU_1237994_0_0_14"/>
<feature type="transmembrane region" description="Helical" evidence="1">
    <location>
        <begin position="109"/>
        <end position="136"/>
    </location>
</feature>
<dbReference type="STRING" id="1318466.BN85408720"/>
<sequence>MLKRTTIHIFGLILIALGVALIISQKKGVFPWDAAGLNLVDLFARINIHIEVGIASLILNSLLGVICIAVTKNFKYLYSYINIAIFSLALGLINWALGLINWPVSDQITVLNVVMLFSGLLTIAIGTNFVVFSKLVPSPAEAAMLIIHEKWFPKSIGLSKVALEIMFFLVAITFGAINGNVMSNISWFTFIAVAILSPMIQITHKPIKLLFGGMKNESNEIK</sequence>
<dbReference type="KEGG" id="apal:BN85408720"/>
<evidence type="ECO:0000256" key="1">
    <source>
        <dbReference type="SAM" id="Phobius"/>
    </source>
</evidence>
<name>U4KKW6_ALTPJ</name>
<keyword evidence="1" id="KW-0812">Transmembrane</keyword>
<accession>U4KKW6</accession>
<feature type="transmembrane region" description="Helical" evidence="1">
    <location>
        <begin position="7"/>
        <end position="26"/>
    </location>
</feature>
<dbReference type="RefSeq" id="WP_026659771.1">
    <property type="nucleotide sequence ID" value="NC_022538.1"/>
</dbReference>
<dbReference type="EMBL" id="FO681347">
    <property type="protein sequence ID" value="CCV64449.1"/>
    <property type="molecule type" value="Genomic_DNA"/>
</dbReference>
<reference evidence="2 3" key="1">
    <citation type="journal article" date="2013" name="J. Mol. Microbiol. Biotechnol.">
        <title>Analysis of the Complete Genomes of Acholeplasma brassicae , A. palmae and A. laidlawii and Their Comparison to the Obligate Parasites from ' Candidatus Phytoplasma'.</title>
        <authorList>
            <person name="Kube M."/>
            <person name="Siewert C."/>
            <person name="Migdoll A.M."/>
            <person name="Duduk B."/>
            <person name="Holz S."/>
            <person name="Rabus R."/>
            <person name="Seemuller E."/>
            <person name="Mitrovic J."/>
            <person name="Muller I."/>
            <person name="Buttner C."/>
            <person name="Reinhardt R."/>
        </authorList>
    </citation>
    <scope>NUCLEOTIDE SEQUENCE [LARGE SCALE GENOMIC DNA]</scope>
    <source>
        <strain evidence="2 3">J233</strain>
    </source>
</reference>
<evidence type="ECO:0000313" key="3">
    <source>
        <dbReference type="Proteomes" id="UP000032740"/>
    </source>
</evidence>
<gene>
    <name evidence="2" type="ORF">BN85408720</name>
</gene>
<keyword evidence="1" id="KW-1133">Transmembrane helix</keyword>
<dbReference type="AlphaFoldDB" id="U4KKW6"/>
<dbReference type="Pfam" id="PF19700">
    <property type="entry name" value="DUF6198"/>
    <property type="match status" value="1"/>
</dbReference>
<dbReference type="PANTHER" id="PTHR40078:SF1">
    <property type="entry name" value="INTEGRAL MEMBRANE PROTEIN"/>
    <property type="match status" value="1"/>
</dbReference>
<dbReference type="InterPro" id="IPR038750">
    <property type="entry name" value="YczE/YyaS-like"/>
</dbReference>
<feature type="transmembrane region" description="Helical" evidence="1">
    <location>
        <begin position="46"/>
        <end position="70"/>
    </location>
</feature>
<proteinExistence type="predicted"/>
<keyword evidence="1" id="KW-0472">Membrane</keyword>
<evidence type="ECO:0000313" key="2">
    <source>
        <dbReference type="EMBL" id="CCV64449.1"/>
    </source>
</evidence>
<feature type="transmembrane region" description="Helical" evidence="1">
    <location>
        <begin position="157"/>
        <end position="179"/>
    </location>
</feature>
<organism evidence="2 3">
    <name type="scientific">Alteracholeplasma palmae (strain ATCC 49389 / J233)</name>
    <name type="common">Acholeplasma palmae</name>
    <dbReference type="NCBI Taxonomy" id="1318466"/>
    <lineage>
        <taxon>Bacteria</taxon>
        <taxon>Bacillati</taxon>
        <taxon>Mycoplasmatota</taxon>
        <taxon>Mollicutes</taxon>
        <taxon>Acholeplasmatales</taxon>
        <taxon>Acholeplasmataceae</taxon>
        <taxon>Acholeplasma</taxon>
    </lineage>
</organism>
<dbReference type="Proteomes" id="UP000032740">
    <property type="component" value="Chromosome"/>
</dbReference>
<keyword evidence="3" id="KW-1185">Reference proteome</keyword>
<feature type="transmembrane region" description="Helical" evidence="1">
    <location>
        <begin position="77"/>
        <end position="97"/>
    </location>
</feature>
<protein>
    <recommendedName>
        <fullName evidence="4">Integral membrane protein</fullName>
    </recommendedName>
</protein>
<feature type="transmembrane region" description="Helical" evidence="1">
    <location>
        <begin position="185"/>
        <end position="204"/>
    </location>
</feature>
<dbReference type="PANTHER" id="PTHR40078">
    <property type="entry name" value="INTEGRAL MEMBRANE PROTEIN-RELATED"/>
    <property type="match status" value="1"/>
</dbReference>